<feature type="region of interest" description="Disordered" evidence="1">
    <location>
        <begin position="862"/>
        <end position="923"/>
    </location>
</feature>
<comment type="caution">
    <text evidence="2">The sequence shown here is derived from an EMBL/GenBank/DDBJ whole genome shotgun (WGS) entry which is preliminary data.</text>
</comment>
<dbReference type="Proteomes" id="UP001500064">
    <property type="component" value="Unassembled WGS sequence"/>
</dbReference>
<feature type="compositionally biased region" description="Basic and acidic residues" evidence="1">
    <location>
        <begin position="878"/>
        <end position="891"/>
    </location>
</feature>
<proteinExistence type="predicted"/>
<evidence type="ECO:0000256" key="1">
    <source>
        <dbReference type="SAM" id="MobiDB-lite"/>
    </source>
</evidence>
<dbReference type="EMBL" id="BAAAMU010000003">
    <property type="protein sequence ID" value="GAA1613922.1"/>
    <property type="molecule type" value="Genomic_DNA"/>
</dbReference>
<organism evidence="2 3">
    <name type="scientific">Nonomuraea maheshkhaliensis</name>
    <dbReference type="NCBI Taxonomy" id="419590"/>
    <lineage>
        <taxon>Bacteria</taxon>
        <taxon>Bacillati</taxon>
        <taxon>Actinomycetota</taxon>
        <taxon>Actinomycetes</taxon>
        <taxon>Streptosporangiales</taxon>
        <taxon>Streptosporangiaceae</taxon>
        <taxon>Nonomuraea</taxon>
    </lineage>
</organism>
<accession>A0ABN2ESE8</accession>
<name>A0ABN2ESE8_9ACTN</name>
<reference evidence="2 3" key="1">
    <citation type="journal article" date="2019" name="Int. J. Syst. Evol. Microbiol.">
        <title>The Global Catalogue of Microorganisms (GCM) 10K type strain sequencing project: providing services to taxonomists for standard genome sequencing and annotation.</title>
        <authorList>
            <consortium name="The Broad Institute Genomics Platform"/>
            <consortium name="The Broad Institute Genome Sequencing Center for Infectious Disease"/>
            <person name="Wu L."/>
            <person name="Ma J."/>
        </authorList>
    </citation>
    <scope>NUCLEOTIDE SEQUENCE [LARGE SCALE GENOMIC DNA]</scope>
    <source>
        <strain evidence="2 3">JCM 13929</strain>
    </source>
</reference>
<evidence type="ECO:0000313" key="3">
    <source>
        <dbReference type="Proteomes" id="UP001500064"/>
    </source>
</evidence>
<sequence length="1158" mass="122327">MLDAGPDVDLVSLTWPQLARHAQTAPLPVPLQNPSLLPLADLEPEVFERLIAEMVSRRDNGGTQFYGRSGQQQYGLDIVELQKDAARALYQVKRYEELTPAKIRQAVEDYAGAPRPSGFIGAKRRFDPRRFVVVTSAAFDRGTRNVDELAALQDAYAGDLEIEVWGAEAVSRKLREAPHLVHAIFGAAWATAWCGFDPAPPDPAAPPALGLVEDPVLVLGLDALQAEAAAAEKSDPLTAGRLYGLVAQGLAEGSFPGHAVTMRIRQARALHAGGNHDTAFSIVFEAALERVVAGTALRSLRHDLATLAPHVNPIQQAKLAVLARVADWPEHGSDLAACVPAVRELAQAGDPHAPLLCCMVLEQALVDGWFDSADPQPIIADGGSVEARNPDTRAELLNELRALAAAAQARDVVVRARLRCAVADAGLTLCSSAAEVQAAYGELLDHGLAGRLLHARGLIASRAAYAFAAAGEAEKAISLWRQSILASSEHEYYGDARAALRAAAMFAWEIGGDERSDLAELVSALPNRRRLLAGAYDPALAAFEYAHHGKLPDALGDTRRYLWESRLAGHAQEEALALSLLGDVLTAGQRRDAAVSAYVRAGNAKAAASLARRLPKAVDVSAWATSPMRRRRAAAIQVIGAQTATVADEDVADVARLLLRATKGLGESQSHPVQPWPELDAVTALASFGVRIPATAVDAIVTLAQPAAQAHTSASPEIADLVLHTYWAVPSRRQELAAMLALMLAQTPPPHNLWERVRNLPDDARGPLLGVVTALAEQGHESATHVMASWHVTTEPAQRAARRACAALLRRSVGHTRQSTVIIGDQERTTVDALLALLDAEILADVPAADLATNLAAGLEAGPAPASPGGGSSPAGPSDDRHRLTGERDGSAEDEIDAADHPPASETTDPAAPPPLPGDADQAARIAAGPPADLAVAVASQLMAIAEDHHHGAAARTRALSALRRLLRRLPGDLTTQLAARLHAAYRTPRWSAADRRETETDTPFTRARFRTGGRHLTGRFLVAAAEAFAAAHAHPGQVTDQDHAFVQEVTAGAAALLRDSDTQTRLLGGLTVAAIAAVPGLSSHAAALLFHHDEQIRALGAGVAPLDPHMAAVLASDPAPSVRIAIACRAAELPHAVLETLAADPHLDVRGNMGMHR</sequence>
<protein>
    <recommendedName>
        <fullName evidence="4">Restriction endonuclease type IV Mrr domain-containing protein</fullName>
    </recommendedName>
</protein>
<gene>
    <name evidence="2" type="ORF">GCM10009733_007560</name>
</gene>
<evidence type="ECO:0000313" key="2">
    <source>
        <dbReference type="EMBL" id="GAA1613922.1"/>
    </source>
</evidence>
<keyword evidence="3" id="KW-1185">Reference proteome</keyword>
<dbReference type="RefSeq" id="WP_346101435.1">
    <property type="nucleotide sequence ID" value="NZ_BAAAMU010000003.1"/>
</dbReference>
<evidence type="ECO:0008006" key="4">
    <source>
        <dbReference type="Google" id="ProtNLM"/>
    </source>
</evidence>